<dbReference type="GeneID" id="67181728"/>
<protein>
    <recommendedName>
        <fullName evidence="4">Phosphatase</fullName>
    </recommendedName>
</protein>
<reference evidence="2 3" key="1">
    <citation type="journal article" date="2010" name="Stand. Genomic Sci.">
        <title>Complete genome sequence of Ferrimonas balearica type strain (PAT).</title>
        <authorList>
            <person name="Nolan M."/>
            <person name="Sikorski J."/>
            <person name="Davenport K."/>
            <person name="Lucas S."/>
            <person name="Glavina Del Rio T."/>
            <person name="Tice H."/>
            <person name="Cheng J."/>
            <person name="Goodwin L."/>
            <person name="Pitluck S."/>
            <person name="Liolios K."/>
            <person name="Ivanova N."/>
            <person name="Mavromatis K."/>
            <person name="Ovchinnikova G."/>
            <person name="Pati A."/>
            <person name="Chen A."/>
            <person name="Palaniappan K."/>
            <person name="Land M."/>
            <person name="Hauser L."/>
            <person name="Chang Y."/>
            <person name="Jeffries C."/>
            <person name="Tapia R."/>
            <person name="Brettin T."/>
            <person name="Detter J."/>
            <person name="Han C."/>
            <person name="Yasawong M."/>
            <person name="Rohde M."/>
            <person name="Tindall B."/>
            <person name="Goker M."/>
            <person name="Woyke T."/>
            <person name="Bristow J."/>
            <person name="Eisen J."/>
            <person name="Markowitz V."/>
            <person name="Hugenholtz P."/>
            <person name="Kyrpides N."/>
            <person name="Klenk H."/>
            <person name="Lapidus A."/>
        </authorList>
    </citation>
    <scope>NUCLEOTIDE SEQUENCE [LARGE SCALE GENOMIC DNA]</scope>
    <source>
        <strain evidence="3">DSM 9799 / CCM 4581 / KCTC 23876 / PAT</strain>
    </source>
</reference>
<dbReference type="Proteomes" id="UP000006683">
    <property type="component" value="Chromosome"/>
</dbReference>
<dbReference type="InterPro" id="IPR029021">
    <property type="entry name" value="Prot-tyrosine_phosphatase-like"/>
</dbReference>
<sequence length="184" mass="20119">MKPLFALSLALFAASSFANIDRTALPELPNVYVYGPHLVSAGLPKSDDYAALKSAGVDVVINVIPHHSKWDKENGFVPDPASARSSGLTHYTVPFESAEPVATMEHFIAVMDRMSQTEQDVLVHCAVNWRASGLVYLYHAIKTGKADKTELKPWGDLEQAFAEAPNLKHFFDVVEAHYGLAPAL</sequence>
<dbReference type="eggNOG" id="COG3453">
    <property type="taxonomic scope" value="Bacteria"/>
</dbReference>
<dbReference type="Gene3D" id="3.90.190.10">
    <property type="entry name" value="Protein tyrosine phosphatase superfamily"/>
    <property type="match status" value="1"/>
</dbReference>
<dbReference type="STRING" id="550540.Fbal_1512"/>
<dbReference type="EMBL" id="CP002209">
    <property type="protein sequence ID" value="ADN75716.1"/>
    <property type="molecule type" value="Genomic_DNA"/>
</dbReference>
<dbReference type="AlphaFoldDB" id="E1SP91"/>
<accession>E1SP91</accession>
<dbReference type="KEGG" id="fbl:Fbal_1512"/>
<dbReference type="SUPFAM" id="SSF52799">
    <property type="entry name" value="(Phosphotyrosine protein) phosphatases II"/>
    <property type="match status" value="1"/>
</dbReference>
<evidence type="ECO:0000256" key="1">
    <source>
        <dbReference type="SAM" id="SignalP"/>
    </source>
</evidence>
<gene>
    <name evidence="2" type="ordered locus">Fbal_1512</name>
</gene>
<name>E1SP91_FERBD</name>
<dbReference type="HOGENOM" id="CLU_105726_0_0_6"/>
<dbReference type="RefSeq" id="WP_013345022.1">
    <property type="nucleotide sequence ID" value="NC_014541.1"/>
</dbReference>
<keyword evidence="1" id="KW-0732">Signal</keyword>
<proteinExistence type="predicted"/>
<feature type="chain" id="PRO_5003151281" description="Phosphatase" evidence="1">
    <location>
        <begin position="19"/>
        <end position="184"/>
    </location>
</feature>
<feature type="signal peptide" evidence="1">
    <location>
        <begin position="1"/>
        <end position="18"/>
    </location>
</feature>
<evidence type="ECO:0008006" key="4">
    <source>
        <dbReference type="Google" id="ProtNLM"/>
    </source>
</evidence>
<evidence type="ECO:0000313" key="3">
    <source>
        <dbReference type="Proteomes" id="UP000006683"/>
    </source>
</evidence>
<evidence type="ECO:0000313" key="2">
    <source>
        <dbReference type="EMBL" id="ADN75716.1"/>
    </source>
</evidence>
<dbReference type="OrthoDB" id="7391097at2"/>
<organism evidence="2 3">
    <name type="scientific">Ferrimonas balearica (strain DSM 9799 / CCM 4581 / KCTC 23876 / PAT)</name>
    <dbReference type="NCBI Taxonomy" id="550540"/>
    <lineage>
        <taxon>Bacteria</taxon>
        <taxon>Pseudomonadati</taxon>
        <taxon>Pseudomonadota</taxon>
        <taxon>Gammaproteobacteria</taxon>
        <taxon>Alteromonadales</taxon>
        <taxon>Ferrimonadaceae</taxon>
        <taxon>Ferrimonas</taxon>
    </lineage>
</organism>
<keyword evidence="3" id="KW-1185">Reference proteome</keyword>